<dbReference type="PANTHER" id="PTHR12652:SF50">
    <property type="entry name" value="PEROXIN 11"/>
    <property type="match status" value="1"/>
</dbReference>
<keyword evidence="3" id="KW-0576">Peroxisome</keyword>
<sequence length="248" mass="28055">MANIVSQTVLHPFLSQTLKVGATTLGRDKFFGALQNFARFYEWLLISRGNKTDAARWTALKTHLALSRKLFRLGKPIEHVQNAFRAALTSTPPLEQVTSIARQVAYALFLSLDNFLWARAMNLVTVRQQTYMKLAKLTIRSWLAAIIFSIVHAVIKTARLSRETRFLKTEKQDKKDSDLEADRRAKLRVLAVTRADVRYQLIIDLLEVWNPMTTLGLTHINDGVIGVFSMISALMGLKKQWNAVGGKS</sequence>
<dbReference type="GO" id="GO:0016559">
    <property type="term" value="P:peroxisome fission"/>
    <property type="evidence" value="ECO:0007669"/>
    <property type="project" value="InterPro"/>
</dbReference>
<comment type="subcellular location">
    <subcellularLocation>
        <location evidence="4">Peroxisome membrane</location>
    </subcellularLocation>
</comment>
<evidence type="ECO:0000256" key="2">
    <source>
        <dbReference type="ARBA" id="ARBA00023136"/>
    </source>
</evidence>
<evidence type="ECO:0000256" key="3">
    <source>
        <dbReference type="ARBA" id="ARBA00023140"/>
    </source>
</evidence>
<evidence type="ECO:0000256" key="1">
    <source>
        <dbReference type="ARBA" id="ARBA00022593"/>
    </source>
</evidence>
<dbReference type="AlphaFoldDB" id="A0AAD7ALK7"/>
<dbReference type="InterPro" id="IPR008733">
    <property type="entry name" value="PEX11"/>
</dbReference>
<keyword evidence="2" id="KW-0472">Membrane</keyword>
<name>A0AAD7ALK7_9AGAR</name>
<gene>
    <name evidence="5" type="ORF">DFH08DRAFT_844674</name>
</gene>
<dbReference type="PANTHER" id="PTHR12652">
    <property type="entry name" value="PEROXISOMAL BIOGENESIS FACTOR 11"/>
    <property type="match status" value="1"/>
</dbReference>
<comment type="caution">
    <text evidence="5">The sequence shown here is derived from an EMBL/GenBank/DDBJ whole genome shotgun (WGS) entry which is preliminary data.</text>
</comment>
<dbReference type="Proteomes" id="UP001218218">
    <property type="component" value="Unassembled WGS sequence"/>
</dbReference>
<evidence type="ECO:0000256" key="4">
    <source>
        <dbReference type="ARBA" id="ARBA00046271"/>
    </source>
</evidence>
<dbReference type="EMBL" id="JARIHO010000005">
    <property type="protein sequence ID" value="KAJ7361608.1"/>
    <property type="molecule type" value="Genomic_DNA"/>
</dbReference>
<accession>A0AAD7ALK7</accession>
<dbReference type="GO" id="GO:0005778">
    <property type="term" value="C:peroxisomal membrane"/>
    <property type="evidence" value="ECO:0007669"/>
    <property type="project" value="UniProtKB-SubCell"/>
</dbReference>
<proteinExistence type="predicted"/>
<evidence type="ECO:0000313" key="5">
    <source>
        <dbReference type="EMBL" id="KAJ7361608.1"/>
    </source>
</evidence>
<keyword evidence="6" id="KW-1185">Reference proteome</keyword>
<keyword evidence="1" id="KW-0962">Peroxisome biogenesis</keyword>
<protein>
    <submittedName>
        <fullName evidence="5">Peroxisomal biogenesis factor 11</fullName>
    </submittedName>
</protein>
<evidence type="ECO:0000313" key="6">
    <source>
        <dbReference type="Proteomes" id="UP001218218"/>
    </source>
</evidence>
<dbReference type="Pfam" id="PF05648">
    <property type="entry name" value="PEX11"/>
    <property type="match status" value="1"/>
</dbReference>
<organism evidence="5 6">
    <name type="scientific">Mycena albidolilacea</name>
    <dbReference type="NCBI Taxonomy" id="1033008"/>
    <lineage>
        <taxon>Eukaryota</taxon>
        <taxon>Fungi</taxon>
        <taxon>Dikarya</taxon>
        <taxon>Basidiomycota</taxon>
        <taxon>Agaricomycotina</taxon>
        <taxon>Agaricomycetes</taxon>
        <taxon>Agaricomycetidae</taxon>
        <taxon>Agaricales</taxon>
        <taxon>Marasmiineae</taxon>
        <taxon>Mycenaceae</taxon>
        <taxon>Mycena</taxon>
    </lineage>
</organism>
<reference evidence="5" key="1">
    <citation type="submission" date="2023-03" db="EMBL/GenBank/DDBJ databases">
        <title>Massive genome expansion in bonnet fungi (Mycena s.s.) driven by repeated elements and novel gene families across ecological guilds.</title>
        <authorList>
            <consortium name="Lawrence Berkeley National Laboratory"/>
            <person name="Harder C.B."/>
            <person name="Miyauchi S."/>
            <person name="Viragh M."/>
            <person name="Kuo A."/>
            <person name="Thoen E."/>
            <person name="Andreopoulos B."/>
            <person name="Lu D."/>
            <person name="Skrede I."/>
            <person name="Drula E."/>
            <person name="Henrissat B."/>
            <person name="Morin E."/>
            <person name="Kohler A."/>
            <person name="Barry K."/>
            <person name="LaButti K."/>
            <person name="Morin E."/>
            <person name="Salamov A."/>
            <person name="Lipzen A."/>
            <person name="Mereny Z."/>
            <person name="Hegedus B."/>
            <person name="Baldrian P."/>
            <person name="Stursova M."/>
            <person name="Weitz H."/>
            <person name="Taylor A."/>
            <person name="Grigoriev I.V."/>
            <person name="Nagy L.G."/>
            <person name="Martin F."/>
            <person name="Kauserud H."/>
        </authorList>
    </citation>
    <scope>NUCLEOTIDE SEQUENCE</scope>
    <source>
        <strain evidence="5">CBHHK002</strain>
    </source>
</reference>